<dbReference type="Pfam" id="PF19279">
    <property type="entry name" value="YegS_C"/>
    <property type="match status" value="1"/>
</dbReference>
<proteinExistence type="inferred from homology"/>
<dbReference type="Gene3D" id="3.40.50.10330">
    <property type="entry name" value="Probable inorganic polyphosphate/atp-NAD kinase, domain 1"/>
    <property type="match status" value="1"/>
</dbReference>
<dbReference type="PATRIC" id="fig|1423786.4.peg.468"/>
<name>A0A0R1YXZ1_9LACO</name>
<dbReference type="NCBIfam" id="TIGR00147">
    <property type="entry name" value="YegS/Rv2252/BmrU family lipid kinase"/>
    <property type="match status" value="1"/>
</dbReference>
<dbReference type="Proteomes" id="UP000051010">
    <property type="component" value="Unassembled WGS sequence"/>
</dbReference>
<keyword evidence="7" id="KW-0443">Lipid metabolism</keyword>
<evidence type="ECO:0000256" key="6">
    <source>
        <dbReference type="ARBA" id="ARBA00022840"/>
    </source>
</evidence>
<comment type="cofactor">
    <cofactor evidence="1">
        <name>Mg(2+)</name>
        <dbReference type="ChEBI" id="CHEBI:18420"/>
    </cofactor>
</comment>
<dbReference type="Pfam" id="PF00781">
    <property type="entry name" value="DAGK_cat"/>
    <property type="match status" value="1"/>
</dbReference>
<dbReference type="GO" id="GO:0005524">
    <property type="term" value="F:ATP binding"/>
    <property type="evidence" value="ECO:0007669"/>
    <property type="project" value="UniProtKB-KW"/>
</dbReference>
<dbReference type="SMART" id="SM00046">
    <property type="entry name" value="DAGKc"/>
    <property type="match status" value="1"/>
</dbReference>
<dbReference type="PANTHER" id="PTHR12358">
    <property type="entry name" value="SPHINGOSINE KINASE"/>
    <property type="match status" value="1"/>
</dbReference>
<sequence>MEYFLIVNPTAGSNNGQKLWPKIRNFLTNHHTAFRVFFTEYDGHAVALTMRILGQITETNHPDAAIIAVGGDGTLHETLLGCMRFYNENSNNQSRVPIGLLPIGSGNDFARGAHIPLRWETALETILTSRSATNIHIGRFISHDSDSDGYFLNNFGIGLDAAVVHLANHSFLKRIKGLNRLSYLASVIQALRTVRGFPLTLTHQNGAVENFPRAFLVTTTNHPYFGGGINIAPNASVLSDHLDLVIVDKPNKRQIFLFTFMLILKRHLVLNFVHHYSETNFSLKTTSMRYGQIDGEELGVKSYMVTYQTQTYPFLVGRS</sequence>
<dbReference type="GO" id="GO:0008654">
    <property type="term" value="P:phospholipid biosynthetic process"/>
    <property type="evidence" value="ECO:0007669"/>
    <property type="project" value="UniProtKB-KW"/>
</dbReference>
<evidence type="ECO:0000256" key="7">
    <source>
        <dbReference type="ARBA" id="ARBA00023209"/>
    </source>
</evidence>
<evidence type="ECO:0000256" key="4">
    <source>
        <dbReference type="ARBA" id="ARBA00022741"/>
    </source>
</evidence>
<evidence type="ECO:0000313" key="11">
    <source>
        <dbReference type="Proteomes" id="UP000051010"/>
    </source>
</evidence>
<evidence type="ECO:0000256" key="3">
    <source>
        <dbReference type="ARBA" id="ARBA00022679"/>
    </source>
</evidence>
<evidence type="ECO:0000256" key="5">
    <source>
        <dbReference type="ARBA" id="ARBA00022777"/>
    </source>
</evidence>
<dbReference type="InterPro" id="IPR045540">
    <property type="entry name" value="YegS/DAGK_C"/>
</dbReference>
<reference evidence="10 11" key="1">
    <citation type="journal article" date="2015" name="Genome Announc.">
        <title>Expanding the biotechnology potential of lactobacilli through comparative genomics of 213 strains and associated genera.</title>
        <authorList>
            <person name="Sun Z."/>
            <person name="Harris H.M."/>
            <person name="McCann A."/>
            <person name="Guo C."/>
            <person name="Argimon S."/>
            <person name="Zhang W."/>
            <person name="Yang X."/>
            <person name="Jeffery I.B."/>
            <person name="Cooney J.C."/>
            <person name="Kagawa T.F."/>
            <person name="Liu W."/>
            <person name="Song Y."/>
            <person name="Salvetti E."/>
            <person name="Wrobel A."/>
            <person name="Rasinkangas P."/>
            <person name="Parkhill J."/>
            <person name="Rea M.C."/>
            <person name="O'Sullivan O."/>
            <person name="Ritari J."/>
            <person name="Douillard F.P."/>
            <person name="Paul Ross R."/>
            <person name="Yang R."/>
            <person name="Briner A.E."/>
            <person name="Felis G.E."/>
            <person name="de Vos W.M."/>
            <person name="Barrangou R."/>
            <person name="Klaenhammer T.R."/>
            <person name="Caufield P.W."/>
            <person name="Cui Y."/>
            <person name="Zhang H."/>
            <person name="O'Toole P.W."/>
        </authorList>
    </citation>
    <scope>NUCLEOTIDE SEQUENCE [LARGE SCALE GENOMIC DNA]</scope>
    <source>
        <strain evidence="10 11">DSM 18390</strain>
    </source>
</reference>
<dbReference type="InterPro" id="IPR050187">
    <property type="entry name" value="Lipid_Phosphate_FormReg"/>
</dbReference>
<dbReference type="PROSITE" id="PS50146">
    <property type="entry name" value="DAGK"/>
    <property type="match status" value="1"/>
</dbReference>
<evidence type="ECO:0000313" key="10">
    <source>
        <dbReference type="EMBL" id="KRM44486.1"/>
    </source>
</evidence>
<dbReference type="GO" id="GO:0016301">
    <property type="term" value="F:kinase activity"/>
    <property type="evidence" value="ECO:0007669"/>
    <property type="project" value="UniProtKB-KW"/>
</dbReference>
<keyword evidence="7" id="KW-0594">Phospholipid biosynthesis</keyword>
<dbReference type="InterPro" id="IPR001206">
    <property type="entry name" value="Diacylglycerol_kinase_cat_dom"/>
</dbReference>
<evidence type="ECO:0000256" key="1">
    <source>
        <dbReference type="ARBA" id="ARBA00001946"/>
    </source>
</evidence>
<keyword evidence="7" id="KW-0444">Lipid biosynthesis</keyword>
<keyword evidence="4" id="KW-0547">Nucleotide-binding</keyword>
<gene>
    <name evidence="10" type="ORF">FD47_GL000450</name>
</gene>
<evidence type="ECO:0000259" key="9">
    <source>
        <dbReference type="PROSITE" id="PS50146"/>
    </source>
</evidence>
<dbReference type="InterPro" id="IPR016064">
    <property type="entry name" value="NAD/diacylglycerol_kinase_sf"/>
</dbReference>
<dbReference type="EMBL" id="AZFZ01000013">
    <property type="protein sequence ID" value="KRM44486.1"/>
    <property type="molecule type" value="Genomic_DNA"/>
</dbReference>
<evidence type="ECO:0000256" key="2">
    <source>
        <dbReference type="ARBA" id="ARBA00005983"/>
    </source>
</evidence>
<dbReference type="AlphaFoldDB" id="A0A0R1YXZ1"/>
<comment type="similarity">
    <text evidence="2">Belongs to the diacylglycerol/lipid kinase family.</text>
</comment>
<dbReference type="InterPro" id="IPR005218">
    <property type="entry name" value="Diacylglycerol/lipid_kinase"/>
</dbReference>
<keyword evidence="6" id="KW-0067">ATP-binding</keyword>
<organism evidence="10 11">
    <name type="scientific">Lentilactobacillus parafarraginis DSM 18390 = JCM 14109</name>
    <dbReference type="NCBI Taxonomy" id="1423786"/>
    <lineage>
        <taxon>Bacteria</taxon>
        <taxon>Bacillati</taxon>
        <taxon>Bacillota</taxon>
        <taxon>Bacilli</taxon>
        <taxon>Lactobacillales</taxon>
        <taxon>Lactobacillaceae</taxon>
        <taxon>Lentilactobacillus</taxon>
    </lineage>
</organism>
<comment type="caution">
    <text evidence="10">The sequence shown here is derived from an EMBL/GenBank/DDBJ whole genome shotgun (WGS) entry which is preliminary data.</text>
</comment>
<evidence type="ECO:0000256" key="8">
    <source>
        <dbReference type="ARBA" id="ARBA00023264"/>
    </source>
</evidence>
<feature type="domain" description="DAGKc" evidence="9">
    <location>
        <begin position="1"/>
        <end position="144"/>
    </location>
</feature>
<accession>A0A0R1YXZ1</accession>
<dbReference type="Gene3D" id="2.60.200.40">
    <property type="match status" value="1"/>
</dbReference>
<dbReference type="RefSeq" id="WP_054733455.1">
    <property type="nucleotide sequence ID" value="NZ_AZFZ01000013.1"/>
</dbReference>
<keyword evidence="8" id="KW-1208">Phospholipid metabolism</keyword>
<keyword evidence="3" id="KW-0808">Transferase</keyword>
<dbReference type="InterPro" id="IPR017438">
    <property type="entry name" value="ATP-NAD_kinase_N"/>
</dbReference>
<dbReference type="SUPFAM" id="SSF111331">
    <property type="entry name" value="NAD kinase/diacylglycerol kinase-like"/>
    <property type="match status" value="1"/>
</dbReference>
<keyword evidence="5" id="KW-0418">Kinase</keyword>
<dbReference type="PANTHER" id="PTHR12358:SF54">
    <property type="entry name" value="SPHINGOSINE KINASE RELATED PROTEIN"/>
    <property type="match status" value="1"/>
</dbReference>
<protein>
    <recommendedName>
        <fullName evidence="9">DAGKc domain-containing protein</fullName>
    </recommendedName>
</protein>